<dbReference type="NCBIfam" id="TIGR02605">
    <property type="entry name" value="CxxC_CxxC_SSSS"/>
    <property type="match status" value="1"/>
</dbReference>
<evidence type="ECO:0000259" key="2">
    <source>
        <dbReference type="SMART" id="SM00834"/>
    </source>
</evidence>
<proteinExistence type="predicted"/>
<dbReference type="InterPro" id="IPR013429">
    <property type="entry name" value="Regulatory_FmdB_Zinc_ribbon"/>
</dbReference>
<name>A0ABX1GCL9_9GAMM</name>
<dbReference type="SMART" id="SM00834">
    <property type="entry name" value="CxxC_CXXC_SSSS"/>
    <property type="match status" value="1"/>
</dbReference>
<gene>
    <name evidence="3" type="ORF">HCU74_04585</name>
</gene>
<keyword evidence="4" id="KW-1185">Reference proteome</keyword>
<dbReference type="RefSeq" id="WP_168449253.1">
    <property type="nucleotide sequence ID" value="NZ_JAAWWK010000002.1"/>
</dbReference>
<feature type="region of interest" description="Disordered" evidence="1">
    <location>
        <begin position="61"/>
        <end position="85"/>
    </location>
</feature>
<dbReference type="Proteomes" id="UP000765845">
    <property type="component" value="Unassembled WGS sequence"/>
</dbReference>
<sequence>MPIYEYQCQACQHEMEALQKMSDPALVACPECKADKLVKKISAAGFRLKGGGWYETDFKSGGSKKNLAGDAGSSSGGGSSSSSDS</sequence>
<reference evidence="3 4" key="1">
    <citation type="submission" date="2020-04" db="EMBL/GenBank/DDBJ databases">
        <authorList>
            <person name="Yoon J."/>
        </authorList>
    </citation>
    <scope>NUCLEOTIDE SEQUENCE [LARGE SCALE GENOMIC DNA]</scope>
    <source>
        <strain evidence="3 4">KMU-166</strain>
    </source>
</reference>
<evidence type="ECO:0000313" key="4">
    <source>
        <dbReference type="Proteomes" id="UP000765845"/>
    </source>
</evidence>
<feature type="domain" description="Putative regulatory protein FmdB zinc ribbon" evidence="2">
    <location>
        <begin position="1"/>
        <end position="42"/>
    </location>
</feature>
<evidence type="ECO:0000313" key="3">
    <source>
        <dbReference type="EMBL" id="NKI16696.1"/>
    </source>
</evidence>
<organism evidence="3 4">
    <name type="scientific">Spongiibacter thalassae</name>
    <dbReference type="NCBI Taxonomy" id="2721624"/>
    <lineage>
        <taxon>Bacteria</taxon>
        <taxon>Pseudomonadati</taxon>
        <taxon>Pseudomonadota</taxon>
        <taxon>Gammaproteobacteria</taxon>
        <taxon>Cellvibrionales</taxon>
        <taxon>Spongiibacteraceae</taxon>
        <taxon>Spongiibacter</taxon>
    </lineage>
</organism>
<protein>
    <submittedName>
        <fullName evidence="3">Zinc ribbon domain-containing protein</fullName>
    </submittedName>
</protein>
<comment type="caution">
    <text evidence="3">The sequence shown here is derived from an EMBL/GenBank/DDBJ whole genome shotgun (WGS) entry which is preliminary data.</text>
</comment>
<accession>A0ABX1GCL9</accession>
<evidence type="ECO:0000256" key="1">
    <source>
        <dbReference type="SAM" id="MobiDB-lite"/>
    </source>
</evidence>
<dbReference type="EMBL" id="JAAWWK010000002">
    <property type="protein sequence ID" value="NKI16696.1"/>
    <property type="molecule type" value="Genomic_DNA"/>
</dbReference>
<dbReference type="Pfam" id="PF09723">
    <property type="entry name" value="Zn_ribbon_8"/>
    <property type="match status" value="1"/>
</dbReference>
<dbReference type="PANTHER" id="PTHR34404:SF2">
    <property type="entry name" value="CONSERVED SERINE RICH PROTEIN"/>
    <property type="match status" value="1"/>
</dbReference>
<dbReference type="PANTHER" id="PTHR34404">
    <property type="entry name" value="REGULATORY PROTEIN, FMDB FAMILY"/>
    <property type="match status" value="1"/>
</dbReference>